<evidence type="ECO:0000313" key="3">
    <source>
        <dbReference type="Proteomes" id="UP001499854"/>
    </source>
</evidence>
<evidence type="ECO:0000313" key="2">
    <source>
        <dbReference type="EMBL" id="GAA1999620.1"/>
    </source>
</evidence>
<proteinExistence type="predicted"/>
<feature type="transmembrane region" description="Helical" evidence="1">
    <location>
        <begin position="69"/>
        <end position="85"/>
    </location>
</feature>
<evidence type="ECO:0008006" key="4">
    <source>
        <dbReference type="Google" id="ProtNLM"/>
    </source>
</evidence>
<feature type="transmembrane region" description="Helical" evidence="1">
    <location>
        <begin position="161"/>
        <end position="182"/>
    </location>
</feature>
<accession>A0ABP5ELX7</accession>
<comment type="caution">
    <text evidence="2">The sequence shown here is derived from an EMBL/GenBank/DDBJ whole genome shotgun (WGS) entry which is preliminary data.</text>
</comment>
<evidence type="ECO:0000256" key="1">
    <source>
        <dbReference type="SAM" id="Phobius"/>
    </source>
</evidence>
<keyword evidence="3" id="KW-1185">Reference proteome</keyword>
<name>A0ABP5ELX7_9ACTN</name>
<feature type="transmembrane region" description="Helical" evidence="1">
    <location>
        <begin position="135"/>
        <end position="155"/>
    </location>
</feature>
<keyword evidence="1" id="KW-1133">Transmembrane helix</keyword>
<feature type="transmembrane region" description="Helical" evidence="1">
    <location>
        <begin position="39"/>
        <end position="57"/>
    </location>
</feature>
<feature type="transmembrane region" description="Helical" evidence="1">
    <location>
        <begin position="97"/>
        <end position="115"/>
    </location>
</feature>
<dbReference type="Proteomes" id="UP001499854">
    <property type="component" value="Unassembled WGS sequence"/>
</dbReference>
<protein>
    <recommendedName>
        <fullName evidence="4">DUF1453 domain-containing protein</fullName>
    </recommendedName>
</protein>
<keyword evidence="1" id="KW-0812">Transmembrane</keyword>
<dbReference type="EMBL" id="BAAAQM010000066">
    <property type="protein sequence ID" value="GAA1999620.1"/>
    <property type="molecule type" value="Genomic_DNA"/>
</dbReference>
<reference evidence="3" key="1">
    <citation type="journal article" date="2019" name="Int. J. Syst. Evol. Microbiol.">
        <title>The Global Catalogue of Microorganisms (GCM) 10K type strain sequencing project: providing services to taxonomists for standard genome sequencing and annotation.</title>
        <authorList>
            <consortium name="The Broad Institute Genomics Platform"/>
            <consortium name="The Broad Institute Genome Sequencing Center for Infectious Disease"/>
            <person name="Wu L."/>
            <person name="Ma J."/>
        </authorList>
    </citation>
    <scope>NUCLEOTIDE SEQUENCE [LARGE SCALE GENOMIC DNA]</scope>
    <source>
        <strain evidence="3">JCM 16013</strain>
    </source>
</reference>
<keyword evidence="1" id="KW-0472">Membrane</keyword>
<organism evidence="2 3">
    <name type="scientific">Catenulispora subtropica</name>
    <dbReference type="NCBI Taxonomy" id="450798"/>
    <lineage>
        <taxon>Bacteria</taxon>
        <taxon>Bacillati</taxon>
        <taxon>Actinomycetota</taxon>
        <taxon>Actinomycetes</taxon>
        <taxon>Catenulisporales</taxon>
        <taxon>Catenulisporaceae</taxon>
        <taxon>Catenulispora</taxon>
    </lineage>
</organism>
<gene>
    <name evidence="2" type="ORF">GCM10009838_76330</name>
</gene>
<sequence length="196" mass="20224">MAGGIGGWDISTEASPHISTRLSTLAPIPGGAGIPTVEAMNIVQIALIVLVLALVVGKRLAGRPVDTRRSVVMPGILAVYGLVVLRKAGPVTHTDQIWLAVSGAVSIAFGLARGATVRLYARNGYLWARYRPSTILLWVASIAARFAVEAAAVASGAGRGVMTSALMLMFGLSLAAESLVVVPRAQASGIPVMARS</sequence>